<dbReference type="EMBL" id="VLKX01000002">
    <property type="protein sequence ID" value="TWI50618.1"/>
    <property type="molecule type" value="Genomic_DNA"/>
</dbReference>
<dbReference type="OrthoDB" id="1347412at2"/>
<evidence type="ECO:0000313" key="4">
    <source>
        <dbReference type="Proteomes" id="UP000321392"/>
    </source>
</evidence>
<dbReference type="EMBL" id="QQBA01000002">
    <property type="protein sequence ID" value="RDI57582.1"/>
    <property type="molecule type" value="Genomic_DNA"/>
</dbReference>
<evidence type="ECO:0000313" key="2">
    <source>
        <dbReference type="EMBL" id="TWI50618.1"/>
    </source>
</evidence>
<sequence>MKNLFITFTILFTSSLIAQTHQIVKHDGETIEINFIKNENNLVYYTLPKSAEEKTISQYAVSQLNEKSKSTSEVISEKIQLNGKSDYKKVVVLKKHQTKGLKETGLITSFYSGTKGETPLSFIDNGEKRLKQNAADKGSQFIVILSNKPKNLKAAIYTY</sequence>
<comment type="caution">
    <text evidence="2">The sequence shown here is derived from an EMBL/GenBank/DDBJ whole genome shotgun (WGS) entry which is preliminary data.</text>
</comment>
<gene>
    <name evidence="1" type="ORF">DFR66_102201</name>
    <name evidence="2" type="ORF">IQ02_00517</name>
</gene>
<proteinExistence type="predicted"/>
<reference evidence="2" key="3">
    <citation type="submission" date="2019-07" db="EMBL/GenBank/DDBJ databases">
        <authorList>
            <person name="Whitman W."/>
            <person name="Huntemann M."/>
            <person name="Clum A."/>
            <person name="Pillay M."/>
            <person name="Palaniappan K."/>
            <person name="Varghese N."/>
            <person name="Mikhailova N."/>
            <person name="Stamatis D."/>
            <person name="Reddy T."/>
            <person name="Daum C."/>
            <person name="Shapiro N."/>
            <person name="Ivanova N."/>
            <person name="Kyrpides N."/>
            <person name="Woyke T."/>
        </authorList>
    </citation>
    <scope>NUCLEOTIDE SEQUENCE</scope>
    <source>
        <strain evidence="2">CGMCC 1.5380</strain>
    </source>
</reference>
<reference evidence="1 3" key="2">
    <citation type="submission" date="2018-07" db="EMBL/GenBank/DDBJ databases">
        <title>Genomic Encyclopedia of Type Strains, Phase IV (KMG-IV): sequencing the most valuable type-strain genomes for metagenomic binning, comparative biology and taxonomic classification.</title>
        <authorList>
            <person name="Goeker M."/>
        </authorList>
    </citation>
    <scope>NUCLEOTIDE SEQUENCE [LARGE SCALE GENOMIC DNA]</scope>
    <source>
        <strain evidence="1 3">DSM 19728</strain>
    </source>
</reference>
<dbReference type="AlphaFoldDB" id="A0A562Q1U7"/>
<name>A0A562Q1U7_9FLAO</name>
<evidence type="ECO:0000313" key="3">
    <source>
        <dbReference type="Proteomes" id="UP000254518"/>
    </source>
</evidence>
<keyword evidence="3" id="KW-1185">Reference proteome</keyword>
<organism evidence="2 4">
    <name type="scientific">Flavobacterium glaciei</name>
    <dbReference type="NCBI Taxonomy" id="386300"/>
    <lineage>
        <taxon>Bacteria</taxon>
        <taxon>Pseudomonadati</taxon>
        <taxon>Bacteroidota</taxon>
        <taxon>Flavobacteriia</taxon>
        <taxon>Flavobacteriales</taxon>
        <taxon>Flavobacteriaceae</taxon>
        <taxon>Flavobacterium</taxon>
    </lineage>
</organism>
<accession>A0A562Q1U7</accession>
<dbReference type="Proteomes" id="UP000321392">
    <property type="component" value="Unassembled WGS sequence"/>
</dbReference>
<reference evidence="2 4" key="1">
    <citation type="journal article" date="2015" name="Stand. Genomic Sci.">
        <title>Genomic Encyclopedia of Bacterial and Archaeal Type Strains, Phase III: the genomes of soil and plant-associated and newly described type strains.</title>
        <authorList>
            <person name="Whitman W.B."/>
            <person name="Woyke T."/>
            <person name="Klenk H.P."/>
            <person name="Zhou Y."/>
            <person name="Lilburn T.G."/>
            <person name="Beck B.J."/>
            <person name="De Vos P."/>
            <person name="Vandamme P."/>
            <person name="Eisen J.A."/>
            <person name="Garrity G."/>
            <person name="Hugenholtz P."/>
            <person name="Kyrpides N.C."/>
        </authorList>
    </citation>
    <scope>NUCLEOTIDE SEQUENCE [LARGE SCALE GENOMIC DNA]</scope>
    <source>
        <strain evidence="2 4">CGMCC 1.5380</strain>
    </source>
</reference>
<protein>
    <submittedName>
        <fullName evidence="2">Uncharacterized protein</fullName>
    </submittedName>
</protein>
<dbReference type="Proteomes" id="UP000254518">
    <property type="component" value="Unassembled WGS sequence"/>
</dbReference>
<evidence type="ECO:0000313" key="1">
    <source>
        <dbReference type="EMBL" id="RDI57582.1"/>
    </source>
</evidence>
<dbReference type="RefSeq" id="WP_114753350.1">
    <property type="nucleotide sequence ID" value="NZ_QQBA01000002.1"/>
</dbReference>